<evidence type="ECO:0000256" key="1">
    <source>
        <dbReference type="SAM" id="Coils"/>
    </source>
</evidence>
<dbReference type="EMBL" id="CAXAMM010001780">
    <property type="protein sequence ID" value="CAK8993436.1"/>
    <property type="molecule type" value="Genomic_DNA"/>
</dbReference>
<feature type="region of interest" description="Disordered" evidence="2">
    <location>
        <begin position="232"/>
        <end position="271"/>
    </location>
</feature>
<feature type="region of interest" description="Disordered" evidence="2">
    <location>
        <begin position="32"/>
        <end position="54"/>
    </location>
</feature>
<feature type="compositionally biased region" description="Basic and acidic residues" evidence="2">
    <location>
        <begin position="232"/>
        <end position="255"/>
    </location>
</feature>
<reference evidence="3 4" key="1">
    <citation type="submission" date="2024-02" db="EMBL/GenBank/DDBJ databases">
        <authorList>
            <person name="Chen Y."/>
            <person name="Shah S."/>
            <person name="Dougan E. K."/>
            <person name="Thang M."/>
            <person name="Chan C."/>
        </authorList>
    </citation>
    <scope>NUCLEOTIDE SEQUENCE [LARGE SCALE GENOMIC DNA]</scope>
</reference>
<dbReference type="Proteomes" id="UP001642464">
    <property type="component" value="Unassembled WGS sequence"/>
</dbReference>
<protein>
    <submittedName>
        <fullName evidence="3">Uncharacterized protein</fullName>
    </submittedName>
</protein>
<comment type="caution">
    <text evidence="3">The sequence shown here is derived from an EMBL/GenBank/DDBJ whole genome shotgun (WGS) entry which is preliminary data.</text>
</comment>
<accession>A0ABP0HTA3</accession>
<evidence type="ECO:0000313" key="3">
    <source>
        <dbReference type="EMBL" id="CAK8993436.1"/>
    </source>
</evidence>
<gene>
    <name evidence="3" type="ORF">SCF082_LOCUS3505</name>
</gene>
<name>A0ABP0HTA3_9DINO</name>
<organism evidence="3 4">
    <name type="scientific">Durusdinium trenchii</name>
    <dbReference type="NCBI Taxonomy" id="1381693"/>
    <lineage>
        <taxon>Eukaryota</taxon>
        <taxon>Sar</taxon>
        <taxon>Alveolata</taxon>
        <taxon>Dinophyceae</taxon>
        <taxon>Suessiales</taxon>
        <taxon>Symbiodiniaceae</taxon>
        <taxon>Durusdinium</taxon>
    </lineage>
</organism>
<proteinExistence type="predicted"/>
<feature type="compositionally biased region" description="Basic and acidic residues" evidence="2">
    <location>
        <begin position="416"/>
        <end position="442"/>
    </location>
</feature>
<feature type="region of interest" description="Disordered" evidence="2">
    <location>
        <begin position="398"/>
        <end position="467"/>
    </location>
</feature>
<evidence type="ECO:0000313" key="4">
    <source>
        <dbReference type="Proteomes" id="UP001642464"/>
    </source>
</evidence>
<feature type="coiled-coil region" evidence="1">
    <location>
        <begin position="329"/>
        <end position="370"/>
    </location>
</feature>
<keyword evidence="1" id="KW-0175">Coiled coil</keyword>
<keyword evidence="4" id="KW-1185">Reference proteome</keyword>
<evidence type="ECO:0000256" key="2">
    <source>
        <dbReference type="SAM" id="MobiDB-lite"/>
    </source>
</evidence>
<sequence>MGGGASTAAPDAAITAENERLKKEIDAAVKRAEEAEKAHKEAVAQHEETEKRNAELSELAENFDASNQRAKALAQAEMVNIAKVWRAQRAVDDCRGMKEVANARLELWRDALETAVAKRKDMEFSHTDASRSFLDASQEVQNSSRAEEAARVQLAELQAAAQEAQQLAVECRKKEKEAFLASFECDSFLAAAETAIEEAQQAELHAQDLVSKREADLQAVQEALQKATERLQELQSRKDEKTQEKARLQSEKDAKQATLQEAGEERTRAEEQLQEAELQVENAKKSLLEAQKDLEQKLGLEQGFAVKKRTFQTFAMEAEQIERTTNQELLNSEERSTKAKEALQKAEEMLSEQNQESKRLEVKLREETNKGDTKAAMDAAAIAAARALLEIVPFKDPSLTVPKHTEAPDIYSDAYNGHRTDESRQREMAEAAPKKELHEEQRPSSPDVEEAPEAKGSEVTEGETKEE</sequence>